<proteinExistence type="predicted"/>
<evidence type="ECO:0000313" key="2">
    <source>
        <dbReference type="EMBL" id="MBB6118458.1"/>
    </source>
</evidence>
<dbReference type="Proteomes" id="UP000536604">
    <property type="component" value="Unassembled WGS sequence"/>
</dbReference>
<evidence type="ECO:0000256" key="1">
    <source>
        <dbReference type="SAM" id="MobiDB-lite"/>
    </source>
</evidence>
<organism evidence="2 3">
    <name type="scientific">Nocardiopsis algeriensis</name>
    <dbReference type="NCBI Taxonomy" id="1478215"/>
    <lineage>
        <taxon>Bacteria</taxon>
        <taxon>Bacillati</taxon>
        <taxon>Actinomycetota</taxon>
        <taxon>Actinomycetes</taxon>
        <taxon>Streptosporangiales</taxon>
        <taxon>Nocardiopsidaceae</taxon>
        <taxon>Nocardiopsis</taxon>
    </lineage>
</organism>
<dbReference type="AlphaFoldDB" id="A0A841IQC7"/>
<evidence type="ECO:0000313" key="3">
    <source>
        <dbReference type="Proteomes" id="UP000536604"/>
    </source>
</evidence>
<dbReference type="EMBL" id="JACHJO010000001">
    <property type="protein sequence ID" value="MBB6118458.1"/>
    <property type="molecule type" value="Genomic_DNA"/>
</dbReference>
<comment type="caution">
    <text evidence="2">The sequence shown here is derived from an EMBL/GenBank/DDBJ whole genome shotgun (WGS) entry which is preliminary data.</text>
</comment>
<name>A0A841IQC7_9ACTN</name>
<reference evidence="2 3" key="1">
    <citation type="submission" date="2020-08" db="EMBL/GenBank/DDBJ databases">
        <title>Genomic Encyclopedia of Type Strains, Phase III (KMG-III): the genomes of soil and plant-associated and newly described type strains.</title>
        <authorList>
            <person name="Whitman W."/>
        </authorList>
    </citation>
    <scope>NUCLEOTIDE SEQUENCE [LARGE SCALE GENOMIC DNA]</scope>
    <source>
        <strain evidence="2 3">CECT 8712</strain>
    </source>
</reference>
<feature type="region of interest" description="Disordered" evidence="1">
    <location>
        <begin position="130"/>
        <end position="166"/>
    </location>
</feature>
<keyword evidence="3" id="KW-1185">Reference proteome</keyword>
<feature type="compositionally biased region" description="Low complexity" evidence="1">
    <location>
        <begin position="150"/>
        <end position="166"/>
    </location>
</feature>
<protein>
    <submittedName>
        <fullName evidence="2">Uncharacterized protein</fullName>
    </submittedName>
</protein>
<gene>
    <name evidence="2" type="ORF">FHS13_000386</name>
</gene>
<dbReference type="RefSeq" id="WP_184286345.1">
    <property type="nucleotide sequence ID" value="NZ_JACHJO010000001.1"/>
</dbReference>
<accession>A0A841IQC7</accession>
<sequence>MNPGTHPLLLASAAVLLLVGTGCSGEEEAPSGAGSAVREAGDDNTEVLRGEVSYLGPGEYAVGEQAFSMSSDTLIFAGIHACLPEDGPSTDGDGNGVVECSHQDFEAFLQEGSTVLAEVKVEEGVADSITEYEEAPEPSPDTEAPEESEPAGAGEDAGGEQASAGDGFTGALAGQFQYVGPGEYAVDGQSFLVTADTKILAGLYACPVAGASATVGSYGDVPCGSDLFEQAMAAGTEVFAEVAVTGGTADSIAEYGVL</sequence>